<evidence type="ECO:0000256" key="5">
    <source>
        <dbReference type="SAM" id="SignalP"/>
    </source>
</evidence>
<evidence type="ECO:0000256" key="2">
    <source>
        <dbReference type="ARBA" id="ARBA00022801"/>
    </source>
</evidence>
<dbReference type="PANTHER" id="PTHR10963:SF24">
    <property type="entry name" value="GLYCOSIDASE C21B10.07-RELATED"/>
    <property type="match status" value="1"/>
</dbReference>
<feature type="signal peptide" evidence="5">
    <location>
        <begin position="1"/>
        <end position="17"/>
    </location>
</feature>
<evidence type="ECO:0000313" key="7">
    <source>
        <dbReference type="EMBL" id="GJE98074.1"/>
    </source>
</evidence>
<dbReference type="AlphaFoldDB" id="A0A9P3GRH7"/>
<feature type="chain" id="PRO_5040331969" evidence="5">
    <location>
        <begin position="18"/>
        <end position="337"/>
    </location>
</feature>
<evidence type="ECO:0000259" key="6">
    <source>
        <dbReference type="PROSITE" id="PS51762"/>
    </source>
</evidence>
<feature type="domain" description="GH16" evidence="6">
    <location>
        <begin position="37"/>
        <end position="303"/>
    </location>
</feature>
<dbReference type="GO" id="GO:0004553">
    <property type="term" value="F:hydrolase activity, hydrolyzing O-glycosyl compounds"/>
    <property type="evidence" value="ECO:0007669"/>
    <property type="project" value="InterPro"/>
</dbReference>
<dbReference type="Proteomes" id="UP000703269">
    <property type="component" value="Unassembled WGS sequence"/>
</dbReference>
<keyword evidence="5" id="KW-0732">Signal</keyword>
<reference evidence="7 8" key="1">
    <citation type="submission" date="2021-08" db="EMBL/GenBank/DDBJ databases">
        <title>Draft Genome Sequence of Phanerochaete sordida strain YK-624.</title>
        <authorList>
            <person name="Mori T."/>
            <person name="Dohra H."/>
            <person name="Suzuki T."/>
            <person name="Kawagishi H."/>
            <person name="Hirai H."/>
        </authorList>
    </citation>
    <scope>NUCLEOTIDE SEQUENCE [LARGE SCALE GENOMIC DNA]</scope>
    <source>
        <strain evidence="7 8">YK-624</strain>
    </source>
</reference>
<gene>
    <name evidence="7" type="ORF">PsYK624_142960</name>
</gene>
<organism evidence="7 8">
    <name type="scientific">Phanerochaete sordida</name>
    <dbReference type="NCBI Taxonomy" id="48140"/>
    <lineage>
        <taxon>Eukaryota</taxon>
        <taxon>Fungi</taxon>
        <taxon>Dikarya</taxon>
        <taxon>Basidiomycota</taxon>
        <taxon>Agaricomycotina</taxon>
        <taxon>Agaricomycetes</taxon>
        <taxon>Polyporales</taxon>
        <taxon>Phanerochaetaceae</taxon>
        <taxon>Phanerochaete</taxon>
    </lineage>
</organism>
<dbReference type="FunFam" id="2.60.120.200:FF:000114">
    <property type="entry name" value="Probable endo-1,3(4)-beta-glucanase NFIA_089530"/>
    <property type="match status" value="1"/>
</dbReference>
<feature type="region of interest" description="Disordered" evidence="4">
    <location>
        <begin position="22"/>
        <end position="42"/>
    </location>
</feature>
<dbReference type="Gene3D" id="2.60.120.200">
    <property type="match status" value="1"/>
</dbReference>
<keyword evidence="8" id="KW-1185">Reference proteome</keyword>
<evidence type="ECO:0000256" key="4">
    <source>
        <dbReference type="SAM" id="MobiDB-lite"/>
    </source>
</evidence>
<dbReference type="InterPro" id="IPR050546">
    <property type="entry name" value="Glycosyl_Hydrlase_16"/>
</dbReference>
<dbReference type="PANTHER" id="PTHR10963">
    <property type="entry name" value="GLYCOSYL HYDROLASE-RELATED"/>
    <property type="match status" value="1"/>
</dbReference>
<dbReference type="CDD" id="cd02181">
    <property type="entry name" value="GH16_fungal_Lam16A_glucanase"/>
    <property type="match status" value="1"/>
</dbReference>
<keyword evidence="2 7" id="KW-0378">Hydrolase</keyword>
<name>A0A9P3GRH7_9APHY</name>
<protein>
    <submittedName>
        <fullName evidence="7">Glycoside hydrolase family 16 protein</fullName>
    </submittedName>
</protein>
<sequence length="337" mass="35969">MHSLAALLLALPIAALAGQSHGAGAHRRHHTRTPHVARQSGTTYTLEDDYSGPSFFDNWTFFTDSDPTSGQVTYLGKEDAMNAGLAFVQSDNTTKIGVDSTTQLADGAKRNSVRIQTNKQYNGGLFIADFYAMPHGCSVWPAYWSVGPDWPNQGEIDIIEGVNLQGDNQITLHTGPSCLMNEAASMVGSLVGKTCTSANGMNAGCAVVQNGNNSFGHNFNTMGGGVFAHLWTQDAIKVWFFPRSQIPGDIYAMAPNPDGWGNPTANFPTQDSCAIGSHFSNHQLVIDTTLCGDWAGGAFQADGCGQSCSAFVADPANFKYAQWAISSIRVYQPAGSQ</sequence>
<evidence type="ECO:0000256" key="3">
    <source>
        <dbReference type="ARBA" id="ARBA00023295"/>
    </source>
</evidence>
<comment type="caution">
    <text evidence="7">The sequence shown here is derived from an EMBL/GenBank/DDBJ whole genome shotgun (WGS) entry which is preliminary data.</text>
</comment>
<dbReference type="InterPro" id="IPR000757">
    <property type="entry name" value="Beta-glucanase-like"/>
</dbReference>
<dbReference type="OrthoDB" id="192832at2759"/>
<dbReference type="InterPro" id="IPR013320">
    <property type="entry name" value="ConA-like_dom_sf"/>
</dbReference>
<dbReference type="SUPFAM" id="SSF49899">
    <property type="entry name" value="Concanavalin A-like lectins/glucanases"/>
    <property type="match status" value="1"/>
</dbReference>
<keyword evidence="3" id="KW-0326">Glycosidase</keyword>
<dbReference type="PROSITE" id="PS51762">
    <property type="entry name" value="GH16_2"/>
    <property type="match status" value="1"/>
</dbReference>
<dbReference type="EMBL" id="BPQB01000081">
    <property type="protein sequence ID" value="GJE98074.1"/>
    <property type="molecule type" value="Genomic_DNA"/>
</dbReference>
<dbReference type="Pfam" id="PF26113">
    <property type="entry name" value="GH16_XgeA"/>
    <property type="match status" value="1"/>
</dbReference>
<comment type="similarity">
    <text evidence="1">Belongs to the glycosyl hydrolase 16 family.</text>
</comment>
<proteinExistence type="inferred from homology"/>
<dbReference type="GO" id="GO:0009251">
    <property type="term" value="P:glucan catabolic process"/>
    <property type="evidence" value="ECO:0007669"/>
    <property type="project" value="TreeGrafter"/>
</dbReference>
<accession>A0A9P3GRH7</accession>
<evidence type="ECO:0000256" key="1">
    <source>
        <dbReference type="ARBA" id="ARBA00006865"/>
    </source>
</evidence>
<feature type="compositionally biased region" description="Basic residues" evidence="4">
    <location>
        <begin position="24"/>
        <end position="35"/>
    </location>
</feature>
<evidence type="ECO:0000313" key="8">
    <source>
        <dbReference type="Proteomes" id="UP000703269"/>
    </source>
</evidence>